<comment type="catalytic activity">
    <reaction evidence="2">
        <text>N(6)-D-ribulosyl-L-lysyl-[protein] + ATP = N(6)-(3-O-phospho-D-ribulosyl)-L-lysyl-[protein] + ADP + H(+)</text>
        <dbReference type="Rhea" id="RHEA:48432"/>
        <dbReference type="Rhea" id="RHEA-COMP:12103"/>
        <dbReference type="Rhea" id="RHEA-COMP:12104"/>
        <dbReference type="ChEBI" id="CHEBI:15378"/>
        <dbReference type="ChEBI" id="CHEBI:30616"/>
        <dbReference type="ChEBI" id="CHEBI:90418"/>
        <dbReference type="ChEBI" id="CHEBI:90420"/>
        <dbReference type="ChEBI" id="CHEBI:456216"/>
        <dbReference type="EC" id="2.7.1.172"/>
    </reaction>
    <physiologicalReaction direction="left-to-right" evidence="2">
        <dbReference type="Rhea" id="RHEA:48433"/>
    </physiologicalReaction>
</comment>
<evidence type="ECO:0000256" key="2">
    <source>
        <dbReference type="ARBA" id="ARBA00048655"/>
    </source>
</evidence>
<dbReference type="Gene3D" id="3.90.1200.10">
    <property type="match status" value="1"/>
</dbReference>
<protein>
    <recommendedName>
        <fullName evidence="1">protein-ribulosamine 3-kinase</fullName>
        <ecNumber evidence="1">2.7.1.172</ecNumber>
    </recommendedName>
</protein>
<dbReference type="Proteomes" id="UP001303115">
    <property type="component" value="Unassembled WGS sequence"/>
</dbReference>
<evidence type="ECO:0000256" key="1">
    <source>
        <dbReference type="ARBA" id="ARBA00011961"/>
    </source>
</evidence>
<sequence length="305" mass="34561">MWGRSIAFGETGRIMLGGEFESSKVIHSTMPDFIPTPISFGKFTAPGPATYFYLSEYVDMDVATAPDPAEFARRLAQLHKASQSPQGKFGFHVPTCDGDRPHVVDWRDSWAVFFRELFLGVCELDIRRNGRWPEYERAIHQVARQVIPRLLDSLQEGGRPVKPCIIHGDLWEGNVGIRSQSGRSILFDAGSFYGHNEMELGAWRCEYTSLFRASEYTEAYLQHYPPAEPAHEFDDRNRLYSLKGAINYSAGHPGSELRRTAYNNMCYLCEKYAPRKGIDKYDPSIDPSLTGARIVPHQDTAEDLI</sequence>
<reference evidence="4" key="1">
    <citation type="journal article" date="2023" name="Mol. Phylogenet. Evol.">
        <title>Genome-scale phylogeny and comparative genomics of the fungal order Sordariales.</title>
        <authorList>
            <person name="Hensen N."/>
            <person name="Bonometti L."/>
            <person name="Westerberg I."/>
            <person name="Brannstrom I.O."/>
            <person name="Guillou S."/>
            <person name="Cros-Aarteil S."/>
            <person name="Calhoun S."/>
            <person name="Haridas S."/>
            <person name="Kuo A."/>
            <person name="Mondo S."/>
            <person name="Pangilinan J."/>
            <person name="Riley R."/>
            <person name="LaButti K."/>
            <person name="Andreopoulos B."/>
            <person name="Lipzen A."/>
            <person name="Chen C."/>
            <person name="Yan M."/>
            <person name="Daum C."/>
            <person name="Ng V."/>
            <person name="Clum A."/>
            <person name="Steindorff A."/>
            <person name="Ohm R.A."/>
            <person name="Martin F."/>
            <person name="Silar P."/>
            <person name="Natvig D.O."/>
            <person name="Lalanne C."/>
            <person name="Gautier V."/>
            <person name="Ament-Velasquez S.L."/>
            <person name="Kruys A."/>
            <person name="Hutchinson M.I."/>
            <person name="Powell A.J."/>
            <person name="Barry K."/>
            <person name="Miller A.N."/>
            <person name="Grigoriev I.V."/>
            <person name="Debuchy R."/>
            <person name="Gladieux P."/>
            <person name="Hiltunen Thoren M."/>
            <person name="Johannesson H."/>
        </authorList>
    </citation>
    <scope>NUCLEOTIDE SEQUENCE [LARGE SCALE GENOMIC DNA]</scope>
    <source>
        <strain evidence="4">CBS 284.82</strain>
    </source>
</reference>
<dbReference type="AlphaFoldDB" id="A0AAN6PDH5"/>
<dbReference type="InterPro" id="IPR016477">
    <property type="entry name" value="Fructo-/Ketosamine-3-kinase"/>
</dbReference>
<keyword evidence="3" id="KW-0418">Kinase</keyword>
<keyword evidence="4" id="KW-1185">Reference proteome</keyword>
<dbReference type="EC" id="2.7.1.172" evidence="1"/>
<dbReference type="PANTHER" id="PTHR12149">
    <property type="entry name" value="FRUCTOSAMINE 3 KINASE-RELATED PROTEIN"/>
    <property type="match status" value="1"/>
</dbReference>
<gene>
    <name evidence="3" type="ORF">C8A01DRAFT_37502</name>
</gene>
<proteinExistence type="predicted"/>
<dbReference type="EMBL" id="MU854425">
    <property type="protein sequence ID" value="KAK4038592.1"/>
    <property type="molecule type" value="Genomic_DNA"/>
</dbReference>
<dbReference type="GO" id="GO:0016301">
    <property type="term" value="F:kinase activity"/>
    <property type="evidence" value="ECO:0007669"/>
    <property type="project" value="UniProtKB-KW"/>
</dbReference>
<dbReference type="GO" id="GO:0102193">
    <property type="term" value="F:protein-ribulosamine 3-kinase activity"/>
    <property type="evidence" value="ECO:0007669"/>
    <property type="project" value="UniProtKB-EC"/>
</dbReference>
<name>A0AAN6PDH5_9PEZI</name>
<dbReference type="SUPFAM" id="SSF56112">
    <property type="entry name" value="Protein kinase-like (PK-like)"/>
    <property type="match status" value="1"/>
</dbReference>
<evidence type="ECO:0000313" key="3">
    <source>
        <dbReference type="EMBL" id="KAK4038592.1"/>
    </source>
</evidence>
<dbReference type="Pfam" id="PF03881">
    <property type="entry name" value="Fructosamin_kin"/>
    <property type="match status" value="1"/>
</dbReference>
<comment type="caution">
    <text evidence="3">The sequence shown here is derived from an EMBL/GenBank/DDBJ whole genome shotgun (WGS) entry which is preliminary data.</text>
</comment>
<dbReference type="InterPro" id="IPR011009">
    <property type="entry name" value="Kinase-like_dom_sf"/>
</dbReference>
<accession>A0AAN6PDH5</accession>
<keyword evidence="3" id="KW-0808">Transferase</keyword>
<organism evidence="3 4">
    <name type="scientific">Parachaetomium inaequale</name>
    <dbReference type="NCBI Taxonomy" id="2588326"/>
    <lineage>
        <taxon>Eukaryota</taxon>
        <taxon>Fungi</taxon>
        <taxon>Dikarya</taxon>
        <taxon>Ascomycota</taxon>
        <taxon>Pezizomycotina</taxon>
        <taxon>Sordariomycetes</taxon>
        <taxon>Sordariomycetidae</taxon>
        <taxon>Sordariales</taxon>
        <taxon>Chaetomiaceae</taxon>
        <taxon>Parachaetomium</taxon>
    </lineage>
</organism>
<dbReference type="PANTHER" id="PTHR12149:SF8">
    <property type="entry name" value="PROTEIN-RIBULOSAMINE 3-KINASE"/>
    <property type="match status" value="1"/>
</dbReference>
<evidence type="ECO:0000313" key="4">
    <source>
        <dbReference type="Proteomes" id="UP001303115"/>
    </source>
</evidence>